<dbReference type="InterPro" id="IPR009081">
    <property type="entry name" value="PP-bd_ACP"/>
</dbReference>
<dbReference type="PROSITE" id="PS00012">
    <property type="entry name" value="PHOSPHOPANTETHEINE"/>
    <property type="match status" value="1"/>
</dbReference>
<dbReference type="Proteomes" id="UP000614047">
    <property type="component" value="Unassembled WGS sequence"/>
</dbReference>
<dbReference type="EMBL" id="JADOUA010000001">
    <property type="protein sequence ID" value="MBG6093630.1"/>
    <property type="molecule type" value="Genomic_DNA"/>
</dbReference>
<evidence type="ECO:0000256" key="2">
    <source>
        <dbReference type="ARBA" id="ARBA00022553"/>
    </source>
</evidence>
<gene>
    <name evidence="4" type="ORF">IW256_007743</name>
</gene>
<dbReference type="Gene3D" id="1.10.1200.10">
    <property type="entry name" value="ACP-like"/>
    <property type="match status" value="1"/>
</dbReference>
<sequence>MTNDGRITLAQLVSVLRECAGEDEGVDLSGDIGDRTFTDLGYDSLALLETSARMAERFRLELDDDVIGELTTPAELLRYLNDAPAKSGEE</sequence>
<dbReference type="AlphaFoldDB" id="A0A931DU60"/>
<dbReference type="InterPro" id="IPR036736">
    <property type="entry name" value="ACP-like_sf"/>
</dbReference>
<keyword evidence="5" id="KW-1185">Reference proteome</keyword>
<dbReference type="GO" id="GO:0031177">
    <property type="term" value="F:phosphopantetheine binding"/>
    <property type="evidence" value="ECO:0007669"/>
    <property type="project" value="InterPro"/>
</dbReference>
<evidence type="ECO:0000313" key="5">
    <source>
        <dbReference type="Proteomes" id="UP000614047"/>
    </source>
</evidence>
<name>A0A931DU60_9ACTN</name>
<proteinExistence type="predicted"/>
<evidence type="ECO:0000256" key="1">
    <source>
        <dbReference type="ARBA" id="ARBA00022450"/>
    </source>
</evidence>
<feature type="domain" description="Carrier" evidence="3">
    <location>
        <begin position="6"/>
        <end position="84"/>
    </location>
</feature>
<dbReference type="SMART" id="SM00823">
    <property type="entry name" value="PKS_PP"/>
    <property type="match status" value="1"/>
</dbReference>
<evidence type="ECO:0000313" key="4">
    <source>
        <dbReference type="EMBL" id="MBG6093630.1"/>
    </source>
</evidence>
<organism evidence="4 5">
    <name type="scientific">Actinomadura viridis</name>
    <dbReference type="NCBI Taxonomy" id="58110"/>
    <lineage>
        <taxon>Bacteria</taxon>
        <taxon>Bacillati</taxon>
        <taxon>Actinomycetota</taxon>
        <taxon>Actinomycetes</taxon>
        <taxon>Streptosporangiales</taxon>
        <taxon>Thermomonosporaceae</taxon>
        <taxon>Actinomadura</taxon>
    </lineage>
</organism>
<dbReference type="InterPro" id="IPR006162">
    <property type="entry name" value="Ppantetheine_attach_site"/>
</dbReference>
<protein>
    <submittedName>
        <fullName evidence="4">Act minimal PKS acyl carrier protein</fullName>
    </submittedName>
</protein>
<dbReference type="Pfam" id="PF00550">
    <property type="entry name" value="PP-binding"/>
    <property type="match status" value="1"/>
</dbReference>
<dbReference type="SUPFAM" id="SSF47336">
    <property type="entry name" value="ACP-like"/>
    <property type="match status" value="1"/>
</dbReference>
<dbReference type="RefSeq" id="WP_197015668.1">
    <property type="nucleotide sequence ID" value="NZ_BAABES010000003.1"/>
</dbReference>
<keyword evidence="2" id="KW-0597">Phosphoprotein</keyword>
<dbReference type="InterPro" id="IPR020806">
    <property type="entry name" value="PKS_PP-bd"/>
</dbReference>
<keyword evidence="1" id="KW-0596">Phosphopantetheine</keyword>
<dbReference type="PROSITE" id="PS50075">
    <property type="entry name" value="CARRIER"/>
    <property type="match status" value="1"/>
</dbReference>
<evidence type="ECO:0000259" key="3">
    <source>
        <dbReference type="PROSITE" id="PS50075"/>
    </source>
</evidence>
<reference evidence="4" key="1">
    <citation type="submission" date="2020-11" db="EMBL/GenBank/DDBJ databases">
        <title>Sequencing the genomes of 1000 actinobacteria strains.</title>
        <authorList>
            <person name="Klenk H.-P."/>
        </authorList>
    </citation>
    <scope>NUCLEOTIDE SEQUENCE</scope>
    <source>
        <strain evidence="4">DSM 43175</strain>
    </source>
</reference>
<comment type="caution">
    <text evidence="4">The sequence shown here is derived from an EMBL/GenBank/DDBJ whole genome shotgun (WGS) entry which is preliminary data.</text>
</comment>
<accession>A0A931DU60</accession>